<dbReference type="Proteomes" id="UP000439903">
    <property type="component" value="Unassembled WGS sequence"/>
</dbReference>
<dbReference type="GO" id="GO:0005506">
    <property type="term" value="F:iron ion binding"/>
    <property type="evidence" value="ECO:0007669"/>
    <property type="project" value="InterPro"/>
</dbReference>
<keyword evidence="4" id="KW-0560">Oxidoreductase</keyword>
<dbReference type="Gene3D" id="1.10.630.10">
    <property type="entry name" value="Cytochrome P450"/>
    <property type="match status" value="1"/>
</dbReference>
<dbReference type="EMBL" id="WTPW01000419">
    <property type="protein sequence ID" value="KAF0512894.1"/>
    <property type="molecule type" value="Genomic_DNA"/>
</dbReference>
<comment type="cofactor">
    <cofactor evidence="3">
        <name>heme</name>
        <dbReference type="ChEBI" id="CHEBI:30413"/>
    </cofactor>
</comment>
<comment type="similarity">
    <text evidence="4">Belongs to the cytochrome P450 family.</text>
</comment>
<sequence length="501" mass="58813">MHKIYGDIYEVYMCNERCIWICRGDLCEAIYNSPNKFLFRTTPNNGLDELNATLEGLSFNRNWELWKFNRKLVTKSLTSQKFLRDALEYIQVVWEEMEGYLKEYETLEDDDNGKILDFSKWISTWSTDMTLFLITNQNAFSLANYNSTISQNSLLLQNAPKSILKSPGAFIENTIAYLESWIFFAFTPKFVRMLPGFKERVKSFYDKGNSLRRDIKEIIQKRRKEIEIMDNNIVKEKDIERMKNQDSDDEYDDSQTGFCSDLLTTILTMNANRSINKDTEYNEDNVHSKYMTDDNITGLLIEVVGGGVETTPSTICYIIYYLAHYSSVRECLLKELDHTFGCNPNYKFEMEDLNKLKYCEAIINEVMRIFPTSPSNFRMANEPCEIGDYVFPKNTQFLLNYQIINSHPAHWINPNEFNPERFLNSSNESRKSNQYFQAFGGGHKVCPGKIFAMLQLKSFLVLLYRKWEVELVDMNAPIKSYDITTRSCQQLEVRIRRRKFI</sequence>
<dbReference type="PRINTS" id="PR00385">
    <property type="entry name" value="P450"/>
</dbReference>
<dbReference type="InterPro" id="IPR002401">
    <property type="entry name" value="Cyt_P450_E_grp-I"/>
</dbReference>
<dbReference type="PANTHER" id="PTHR24301">
    <property type="entry name" value="THROMBOXANE-A SYNTHASE"/>
    <property type="match status" value="1"/>
</dbReference>
<keyword evidence="2 3" id="KW-0408">Iron</keyword>
<organism evidence="5 6">
    <name type="scientific">Gigaspora margarita</name>
    <dbReference type="NCBI Taxonomy" id="4874"/>
    <lineage>
        <taxon>Eukaryota</taxon>
        <taxon>Fungi</taxon>
        <taxon>Fungi incertae sedis</taxon>
        <taxon>Mucoromycota</taxon>
        <taxon>Glomeromycotina</taxon>
        <taxon>Glomeromycetes</taxon>
        <taxon>Diversisporales</taxon>
        <taxon>Gigasporaceae</taxon>
        <taxon>Gigaspora</taxon>
    </lineage>
</organism>
<keyword evidence="3 4" id="KW-0349">Heme</keyword>
<dbReference type="OrthoDB" id="1470350at2759"/>
<accession>A0A8H4ELU7</accession>
<feature type="binding site" description="axial binding residue" evidence="3">
    <location>
        <position position="446"/>
    </location>
    <ligand>
        <name>heme</name>
        <dbReference type="ChEBI" id="CHEBI:30413"/>
    </ligand>
    <ligandPart>
        <name>Fe</name>
        <dbReference type="ChEBI" id="CHEBI:18248"/>
    </ligandPart>
</feature>
<dbReference type="PANTHER" id="PTHR24301:SF2">
    <property type="entry name" value="THROMBOXANE-A SYNTHASE"/>
    <property type="match status" value="1"/>
</dbReference>
<dbReference type="GO" id="GO:0016705">
    <property type="term" value="F:oxidoreductase activity, acting on paired donors, with incorporation or reduction of molecular oxygen"/>
    <property type="evidence" value="ECO:0007669"/>
    <property type="project" value="InterPro"/>
</dbReference>
<gene>
    <name evidence="5" type="ORF">F8M41_017884</name>
</gene>
<keyword evidence="1 3" id="KW-0479">Metal-binding</keyword>
<evidence type="ECO:0000256" key="1">
    <source>
        <dbReference type="ARBA" id="ARBA00022723"/>
    </source>
</evidence>
<comment type="caution">
    <text evidence="5">The sequence shown here is derived from an EMBL/GenBank/DDBJ whole genome shotgun (WGS) entry which is preliminary data.</text>
</comment>
<evidence type="ECO:0000313" key="6">
    <source>
        <dbReference type="Proteomes" id="UP000439903"/>
    </source>
</evidence>
<evidence type="ECO:0000256" key="4">
    <source>
        <dbReference type="RuleBase" id="RU000461"/>
    </source>
</evidence>
<dbReference type="GO" id="GO:0020037">
    <property type="term" value="F:heme binding"/>
    <property type="evidence" value="ECO:0007669"/>
    <property type="project" value="InterPro"/>
</dbReference>
<dbReference type="GO" id="GO:0004497">
    <property type="term" value="F:monooxygenase activity"/>
    <property type="evidence" value="ECO:0007669"/>
    <property type="project" value="UniProtKB-KW"/>
</dbReference>
<protein>
    <submittedName>
        <fullName evidence="5">Cytochrome P450</fullName>
    </submittedName>
</protein>
<dbReference type="PRINTS" id="PR00463">
    <property type="entry name" value="EP450I"/>
</dbReference>
<proteinExistence type="inferred from homology"/>
<dbReference type="InterPro" id="IPR017972">
    <property type="entry name" value="Cyt_P450_CS"/>
</dbReference>
<dbReference type="InterPro" id="IPR036396">
    <property type="entry name" value="Cyt_P450_sf"/>
</dbReference>
<dbReference type="InterPro" id="IPR001128">
    <property type="entry name" value="Cyt_P450"/>
</dbReference>
<evidence type="ECO:0000313" key="5">
    <source>
        <dbReference type="EMBL" id="KAF0512894.1"/>
    </source>
</evidence>
<dbReference type="AlphaFoldDB" id="A0A8H4ELU7"/>
<dbReference type="Pfam" id="PF00067">
    <property type="entry name" value="p450"/>
    <property type="match status" value="1"/>
</dbReference>
<name>A0A8H4ELU7_GIGMA</name>
<dbReference type="SUPFAM" id="SSF48264">
    <property type="entry name" value="Cytochrome P450"/>
    <property type="match status" value="1"/>
</dbReference>
<evidence type="ECO:0000256" key="2">
    <source>
        <dbReference type="ARBA" id="ARBA00023004"/>
    </source>
</evidence>
<keyword evidence="4" id="KW-0503">Monooxygenase</keyword>
<keyword evidence="6" id="KW-1185">Reference proteome</keyword>
<evidence type="ECO:0000256" key="3">
    <source>
        <dbReference type="PIRSR" id="PIRSR602401-1"/>
    </source>
</evidence>
<reference evidence="5 6" key="1">
    <citation type="journal article" date="2019" name="Environ. Microbiol.">
        <title>At the nexus of three kingdoms: the genome of the mycorrhizal fungus Gigaspora margarita provides insights into plant, endobacterial and fungal interactions.</title>
        <authorList>
            <person name="Venice F."/>
            <person name="Ghignone S."/>
            <person name="Salvioli di Fossalunga A."/>
            <person name="Amselem J."/>
            <person name="Novero M."/>
            <person name="Xianan X."/>
            <person name="Sedzielewska Toro K."/>
            <person name="Morin E."/>
            <person name="Lipzen A."/>
            <person name="Grigoriev I.V."/>
            <person name="Henrissat B."/>
            <person name="Martin F.M."/>
            <person name="Bonfante P."/>
        </authorList>
    </citation>
    <scope>NUCLEOTIDE SEQUENCE [LARGE SCALE GENOMIC DNA]</scope>
    <source>
        <strain evidence="5 6">BEG34</strain>
    </source>
</reference>
<dbReference type="CDD" id="cd00302">
    <property type="entry name" value="cytochrome_P450"/>
    <property type="match status" value="1"/>
</dbReference>
<dbReference type="PROSITE" id="PS00086">
    <property type="entry name" value="CYTOCHROME_P450"/>
    <property type="match status" value="1"/>
</dbReference>